<evidence type="ECO:0000256" key="5">
    <source>
        <dbReference type="ARBA" id="ARBA00047597"/>
    </source>
</evidence>
<comment type="similarity">
    <text evidence="1 6">Belongs to the Arg-specific ADP-ribosyltransferase family.</text>
</comment>
<accession>A0A815UZU2</accession>
<dbReference type="Proteomes" id="UP000663834">
    <property type="component" value="Unassembled WGS sequence"/>
</dbReference>
<evidence type="ECO:0000313" key="7">
    <source>
        <dbReference type="EMBL" id="CAF1529543.1"/>
    </source>
</evidence>
<sequence>MQQGNMSDQQLIMSSSLAMDEILDDVWKDEESFMSKFYPSALLKSQDFDKRLDEKDGSHNDIYIFWRREKSIFRKEYINGINVKMFYSNEGLIDLINEIETSNTFLIIDKMLVNDILPFLQDRSQIVCLYLLTNAENRHNVVTTDLSKDFCKIFDNKSELFHSISDDVKNKNQRIKQKLISEFENEFSSANAIRRYARYSLIYRLLNKSLRSRNINQIFKFRFLIELQKQLEYNFDEKSTEVFFKVYRGQQISRVELVKLQKSTGKNISINTYLSASTEEEVGLVYTGSTTGVLFEIDVDITVCFDHKRMSPVSIRSLSYFHDEYEVISPVGSIFTVNAVQQHNDGRHIYLKLVNKNDNEAFYQYIEKSYLYKSPPSVKFASLLILIGDLEKAEGMLQMLMEDLQMSYGDLNMRCNYDFMGQIWCARGEYAFALSWIQLNIVRQALSYSQLETQKSPSNGWNSFKIKIQLVHSEDLNDSSTLILYKCCPA</sequence>
<reference evidence="7" key="1">
    <citation type="submission" date="2021-02" db="EMBL/GenBank/DDBJ databases">
        <authorList>
            <person name="Nowell W R."/>
        </authorList>
    </citation>
    <scope>NUCLEOTIDE SEQUENCE</scope>
</reference>
<proteinExistence type="inferred from homology"/>
<dbReference type="OrthoDB" id="5986190at2759"/>
<dbReference type="GO" id="GO:0106274">
    <property type="term" value="F:NAD+-protein-arginine ADP-ribosyltransferase activity"/>
    <property type="evidence" value="ECO:0007669"/>
    <property type="project" value="UniProtKB-EC"/>
</dbReference>
<evidence type="ECO:0000256" key="1">
    <source>
        <dbReference type="ARBA" id="ARBA00009558"/>
    </source>
</evidence>
<keyword evidence="3 6" id="KW-0808">Transferase</keyword>
<keyword evidence="6" id="KW-0520">NAD</keyword>
<dbReference type="PROSITE" id="PS51996">
    <property type="entry name" value="TR_MART"/>
    <property type="match status" value="1"/>
</dbReference>
<keyword evidence="2 6" id="KW-0328">Glycosyltransferase</keyword>
<comment type="caution">
    <text evidence="7">The sequence shown here is derived from an EMBL/GenBank/DDBJ whole genome shotgun (WGS) entry which is preliminary data.</text>
</comment>
<evidence type="ECO:0000256" key="6">
    <source>
        <dbReference type="RuleBase" id="RU361228"/>
    </source>
</evidence>
<keyword evidence="6" id="KW-0521">NADP</keyword>
<evidence type="ECO:0000256" key="2">
    <source>
        <dbReference type="ARBA" id="ARBA00022676"/>
    </source>
</evidence>
<dbReference type="AlphaFoldDB" id="A0A815UZU2"/>
<dbReference type="EC" id="2.4.2.31" evidence="6"/>
<keyword evidence="4" id="KW-0548">Nucleotidyltransferase</keyword>
<dbReference type="Gene3D" id="3.90.176.10">
    <property type="entry name" value="Toxin ADP-ribosyltransferase, Chain A, domain 1"/>
    <property type="match status" value="1"/>
</dbReference>
<evidence type="ECO:0000313" key="8">
    <source>
        <dbReference type="Proteomes" id="UP000663834"/>
    </source>
</evidence>
<dbReference type="EMBL" id="CAJNOW010008118">
    <property type="protein sequence ID" value="CAF1529543.1"/>
    <property type="molecule type" value="Genomic_DNA"/>
</dbReference>
<dbReference type="InterPro" id="IPR000768">
    <property type="entry name" value="ART"/>
</dbReference>
<dbReference type="GO" id="GO:0016779">
    <property type="term" value="F:nucleotidyltransferase activity"/>
    <property type="evidence" value="ECO:0007669"/>
    <property type="project" value="UniProtKB-KW"/>
</dbReference>
<dbReference type="SUPFAM" id="SSF56399">
    <property type="entry name" value="ADP-ribosylation"/>
    <property type="match status" value="1"/>
</dbReference>
<evidence type="ECO:0000256" key="4">
    <source>
        <dbReference type="ARBA" id="ARBA00022695"/>
    </source>
</evidence>
<gene>
    <name evidence="7" type="ORF">KQP761_LOCUS16201</name>
</gene>
<organism evidence="7 8">
    <name type="scientific">Rotaria magnacalcarata</name>
    <dbReference type="NCBI Taxonomy" id="392030"/>
    <lineage>
        <taxon>Eukaryota</taxon>
        <taxon>Metazoa</taxon>
        <taxon>Spiralia</taxon>
        <taxon>Gnathifera</taxon>
        <taxon>Rotifera</taxon>
        <taxon>Eurotatoria</taxon>
        <taxon>Bdelloidea</taxon>
        <taxon>Philodinida</taxon>
        <taxon>Philodinidae</taxon>
        <taxon>Rotaria</taxon>
    </lineage>
</organism>
<evidence type="ECO:0000256" key="3">
    <source>
        <dbReference type="ARBA" id="ARBA00022679"/>
    </source>
</evidence>
<comment type="catalytic activity">
    <reaction evidence="5 6">
        <text>L-arginyl-[protein] + NAD(+) = N(omega)-(ADP-D-ribosyl)-L-arginyl-[protein] + nicotinamide + H(+)</text>
        <dbReference type="Rhea" id="RHEA:19149"/>
        <dbReference type="Rhea" id="RHEA-COMP:10532"/>
        <dbReference type="Rhea" id="RHEA-COMP:15087"/>
        <dbReference type="ChEBI" id="CHEBI:15378"/>
        <dbReference type="ChEBI" id="CHEBI:17154"/>
        <dbReference type="ChEBI" id="CHEBI:29965"/>
        <dbReference type="ChEBI" id="CHEBI:57540"/>
        <dbReference type="ChEBI" id="CHEBI:142554"/>
        <dbReference type="EC" id="2.4.2.31"/>
    </reaction>
</comment>
<name>A0A815UZU2_9BILA</name>
<dbReference type="Pfam" id="PF01129">
    <property type="entry name" value="ART"/>
    <property type="match status" value="1"/>
</dbReference>
<protein>
    <recommendedName>
        <fullName evidence="6">NAD(P)(+)--arginine ADP-ribosyltransferase</fullName>
        <ecNumber evidence="6">2.4.2.31</ecNumber>
    </recommendedName>
    <alternativeName>
        <fullName evidence="6">Mono(ADP-ribosyl)transferase</fullName>
    </alternativeName>
</protein>